<accession>A0AAV4D8E0</accession>
<comment type="caution">
    <text evidence="1">The sequence shown here is derived from an EMBL/GenBank/DDBJ whole genome shotgun (WGS) entry which is preliminary data.</text>
</comment>
<protein>
    <recommendedName>
        <fullName evidence="3">Yippee domain-containing protein</fullName>
    </recommendedName>
</protein>
<reference evidence="1 2" key="1">
    <citation type="journal article" date="2021" name="Elife">
        <title>Chloroplast acquisition without the gene transfer in kleptoplastic sea slugs, Plakobranchus ocellatus.</title>
        <authorList>
            <person name="Maeda T."/>
            <person name="Takahashi S."/>
            <person name="Yoshida T."/>
            <person name="Shimamura S."/>
            <person name="Takaki Y."/>
            <person name="Nagai Y."/>
            <person name="Toyoda A."/>
            <person name="Suzuki Y."/>
            <person name="Arimoto A."/>
            <person name="Ishii H."/>
            <person name="Satoh N."/>
            <person name="Nishiyama T."/>
            <person name="Hasebe M."/>
            <person name="Maruyama T."/>
            <person name="Minagawa J."/>
            <person name="Obokata J."/>
            <person name="Shigenobu S."/>
        </authorList>
    </citation>
    <scope>NUCLEOTIDE SEQUENCE [LARGE SCALE GENOMIC DNA]</scope>
</reference>
<sequence>MMGHSYSSDYLLRTGNSASWQKDVIISCAGCQTRLGGVTLAFYNGVFCIALLYFPTYSHNSTVRGLIPRVEQYIDLQICLDVPSGRVR</sequence>
<evidence type="ECO:0000313" key="2">
    <source>
        <dbReference type="Proteomes" id="UP000735302"/>
    </source>
</evidence>
<dbReference type="Proteomes" id="UP000735302">
    <property type="component" value="Unassembled WGS sequence"/>
</dbReference>
<evidence type="ECO:0000313" key="1">
    <source>
        <dbReference type="EMBL" id="GFO40390.1"/>
    </source>
</evidence>
<evidence type="ECO:0008006" key="3">
    <source>
        <dbReference type="Google" id="ProtNLM"/>
    </source>
</evidence>
<organism evidence="1 2">
    <name type="scientific">Plakobranchus ocellatus</name>
    <dbReference type="NCBI Taxonomy" id="259542"/>
    <lineage>
        <taxon>Eukaryota</taxon>
        <taxon>Metazoa</taxon>
        <taxon>Spiralia</taxon>
        <taxon>Lophotrochozoa</taxon>
        <taxon>Mollusca</taxon>
        <taxon>Gastropoda</taxon>
        <taxon>Heterobranchia</taxon>
        <taxon>Euthyneura</taxon>
        <taxon>Panpulmonata</taxon>
        <taxon>Sacoglossa</taxon>
        <taxon>Placobranchoidea</taxon>
        <taxon>Plakobranchidae</taxon>
        <taxon>Plakobranchus</taxon>
    </lineage>
</organism>
<dbReference type="EMBL" id="BLXT01007613">
    <property type="protein sequence ID" value="GFO40390.1"/>
    <property type="molecule type" value="Genomic_DNA"/>
</dbReference>
<gene>
    <name evidence="1" type="ORF">PoB_006689500</name>
</gene>
<proteinExistence type="predicted"/>
<dbReference type="AlphaFoldDB" id="A0AAV4D8E0"/>
<keyword evidence="2" id="KW-1185">Reference proteome</keyword>
<name>A0AAV4D8E0_9GAST</name>